<gene>
    <name evidence="3" type="ORF">FNW12_08175</name>
</gene>
<dbReference type="PANTHER" id="PTHR46797:SF1">
    <property type="entry name" value="METHYLPHOSPHONATE SYNTHASE"/>
    <property type="match status" value="1"/>
</dbReference>
<dbReference type="Proteomes" id="UP000318528">
    <property type="component" value="Unassembled WGS sequence"/>
</dbReference>
<feature type="domain" description="HTH cro/C1-type" evidence="2">
    <location>
        <begin position="46"/>
        <end position="100"/>
    </location>
</feature>
<dbReference type="PANTHER" id="PTHR46797">
    <property type="entry name" value="HTH-TYPE TRANSCRIPTIONAL REGULATOR"/>
    <property type="match status" value="1"/>
</dbReference>
<comment type="caution">
    <text evidence="3">The sequence shown here is derived from an EMBL/GenBank/DDBJ whole genome shotgun (WGS) entry which is preliminary data.</text>
</comment>
<keyword evidence="4" id="KW-1185">Reference proteome</keyword>
<dbReference type="SUPFAM" id="SSF47413">
    <property type="entry name" value="lambda repressor-like DNA-binding domains"/>
    <property type="match status" value="1"/>
</dbReference>
<protein>
    <submittedName>
        <fullName evidence="3">Helix-turn-helix transcriptional regulator</fullName>
    </submittedName>
</protein>
<dbReference type="PROSITE" id="PS50943">
    <property type="entry name" value="HTH_CROC1"/>
    <property type="match status" value="1"/>
</dbReference>
<evidence type="ECO:0000259" key="2">
    <source>
        <dbReference type="PROSITE" id="PS50943"/>
    </source>
</evidence>
<evidence type="ECO:0000256" key="1">
    <source>
        <dbReference type="ARBA" id="ARBA00023125"/>
    </source>
</evidence>
<evidence type="ECO:0000313" key="3">
    <source>
        <dbReference type="EMBL" id="TRX06561.1"/>
    </source>
</evidence>
<reference evidence="3 4" key="1">
    <citation type="submission" date="2019-07" db="EMBL/GenBank/DDBJ databases">
        <title>Novel species of Flavobacterium.</title>
        <authorList>
            <person name="Liu Q."/>
            <person name="Xin Y.-H."/>
        </authorList>
    </citation>
    <scope>NUCLEOTIDE SEQUENCE [LARGE SCALE GENOMIC DNA]</scope>
    <source>
        <strain evidence="3 4">GSP39</strain>
    </source>
</reference>
<dbReference type="InterPro" id="IPR010982">
    <property type="entry name" value="Lambda_DNA-bd_dom_sf"/>
</dbReference>
<dbReference type="SMART" id="SM00530">
    <property type="entry name" value="HTH_XRE"/>
    <property type="match status" value="1"/>
</dbReference>
<dbReference type="Gene3D" id="1.10.260.40">
    <property type="entry name" value="lambda repressor-like DNA-binding domains"/>
    <property type="match status" value="1"/>
</dbReference>
<dbReference type="EMBL" id="VJZN01000011">
    <property type="protein sequence ID" value="TRX06561.1"/>
    <property type="molecule type" value="Genomic_DNA"/>
</dbReference>
<name>A0ABY3CN25_9FLAO</name>
<keyword evidence="1" id="KW-0238">DNA-binding</keyword>
<proteinExistence type="predicted"/>
<dbReference type="InterPro" id="IPR001387">
    <property type="entry name" value="Cro/C1-type_HTH"/>
</dbReference>
<evidence type="ECO:0000313" key="4">
    <source>
        <dbReference type="Proteomes" id="UP000318528"/>
    </source>
</evidence>
<sequence>MKLFLKLFLFSNISKYAYLIIALFNEFYFVDNQDKKSILISFGGNLRQLRLAKGFTQEQLANELGVEISQISRIERGVINTSVTTLYAISKTLKIDISQLFLFDTP</sequence>
<dbReference type="Pfam" id="PF01381">
    <property type="entry name" value="HTH_3"/>
    <property type="match status" value="1"/>
</dbReference>
<dbReference type="CDD" id="cd00093">
    <property type="entry name" value="HTH_XRE"/>
    <property type="match status" value="1"/>
</dbReference>
<accession>A0ABY3CN25</accession>
<organism evidence="3 4">
    <name type="scientific">Flavobacterium gawalongense</name>
    <dbReference type="NCBI Taxonomy" id="2594432"/>
    <lineage>
        <taxon>Bacteria</taxon>
        <taxon>Pseudomonadati</taxon>
        <taxon>Bacteroidota</taxon>
        <taxon>Flavobacteriia</taxon>
        <taxon>Flavobacteriales</taxon>
        <taxon>Flavobacteriaceae</taxon>
        <taxon>Flavobacterium</taxon>
    </lineage>
</organism>
<dbReference type="InterPro" id="IPR050807">
    <property type="entry name" value="TransReg_Diox_bact_type"/>
</dbReference>